<evidence type="ECO:0000313" key="2">
    <source>
        <dbReference type="Proteomes" id="UP000183832"/>
    </source>
</evidence>
<dbReference type="AlphaFoldDB" id="A0A1J1IIX8"/>
<reference evidence="1 2" key="1">
    <citation type="submission" date="2015-04" db="EMBL/GenBank/DDBJ databases">
        <authorList>
            <person name="Syromyatnikov M.Y."/>
            <person name="Popov V.N."/>
        </authorList>
    </citation>
    <scope>NUCLEOTIDE SEQUENCE [LARGE SCALE GENOMIC DNA]</scope>
</reference>
<proteinExistence type="predicted"/>
<dbReference type="Proteomes" id="UP000183832">
    <property type="component" value="Unassembled WGS sequence"/>
</dbReference>
<sequence>MSLTIVHNDIEDMDECLYIFTLESTESAWNFKFSQSYVAFLNLPQAETNVKLDQIILNEKLNEDVKADKEKLSNPKHGKTKKCLQEESLRNIQKGKKLNAILNKKNI</sequence>
<gene>
    <name evidence="1" type="ORF">CLUMA_CG013428</name>
</gene>
<organism evidence="1 2">
    <name type="scientific">Clunio marinus</name>
    <dbReference type="NCBI Taxonomy" id="568069"/>
    <lineage>
        <taxon>Eukaryota</taxon>
        <taxon>Metazoa</taxon>
        <taxon>Ecdysozoa</taxon>
        <taxon>Arthropoda</taxon>
        <taxon>Hexapoda</taxon>
        <taxon>Insecta</taxon>
        <taxon>Pterygota</taxon>
        <taxon>Neoptera</taxon>
        <taxon>Endopterygota</taxon>
        <taxon>Diptera</taxon>
        <taxon>Nematocera</taxon>
        <taxon>Chironomoidea</taxon>
        <taxon>Chironomidae</taxon>
        <taxon>Clunio</taxon>
    </lineage>
</organism>
<keyword evidence="2" id="KW-1185">Reference proteome</keyword>
<evidence type="ECO:0000313" key="1">
    <source>
        <dbReference type="EMBL" id="CRL00152.1"/>
    </source>
</evidence>
<name>A0A1J1IIX8_9DIPT</name>
<accession>A0A1J1IIX8</accession>
<dbReference type="EMBL" id="CVRI01000054">
    <property type="protein sequence ID" value="CRL00152.1"/>
    <property type="molecule type" value="Genomic_DNA"/>
</dbReference>
<protein>
    <submittedName>
        <fullName evidence="1">CLUMA_CG013428, isoform A</fullName>
    </submittedName>
</protein>